<dbReference type="Pfam" id="PF12781">
    <property type="entry name" value="AAA_9"/>
    <property type="match status" value="1"/>
</dbReference>
<dbReference type="InterPro" id="IPR004273">
    <property type="entry name" value="Dynein_heavy_D6_P-loop"/>
</dbReference>
<dbReference type="InterPro" id="IPR043160">
    <property type="entry name" value="Dynein_C_barrel"/>
</dbReference>
<evidence type="ECO:0000259" key="17">
    <source>
        <dbReference type="Pfam" id="PF12780"/>
    </source>
</evidence>
<dbReference type="InterPro" id="IPR024317">
    <property type="entry name" value="Dynein_heavy_chain_D4_dom"/>
</dbReference>
<dbReference type="GO" id="GO:0031514">
    <property type="term" value="C:motile cilium"/>
    <property type="evidence" value="ECO:0007669"/>
    <property type="project" value="UniProtKB-ARBA"/>
</dbReference>
<dbReference type="Pfam" id="PF18198">
    <property type="entry name" value="AAA_lid_11"/>
    <property type="match status" value="1"/>
</dbReference>
<evidence type="ECO:0000256" key="2">
    <source>
        <dbReference type="ARBA" id="ARBA00008887"/>
    </source>
</evidence>
<keyword evidence="13" id="KW-0966">Cell projection</keyword>
<feature type="domain" description="Dynein heavy chain AAA lid" evidence="19">
    <location>
        <begin position="1136"/>
        <end position="1277"/>
    </location>
</feature>
<evidence type="ECO:0000313" key="21">
    <source>
        <dbReference type="EMBL" id="CAG6607245.1"/>
    </source>
</evidence>
<keyword evidence="4" id="KW-0493">Microtubule</keyword>
<keyword evidence="12" id="KW-0206">Cytoskeleton</keyword>
<keyword evidence="6" id="KW-0547">Nucleotide-binding</keyword>
<keyword evidence="8" id="KW-0243">Dynein</keyword>
<keyword evidence="11" id="KW-0505">Motor protein</keyword>
<dbReference type="InterPro" id="IPR035706">
    <property type="entry name" value="AAA_9"/>
</dbReference>
<dbReference type="PANTHER" id="PTHR46532">
    <property type="entry name" value="MALE FERTILITY FACTOR KL5"/>
    <property type="match status" value="1"/>
</dbReference>
<keyword evidence="5" id="KW-0677">Repeat</keyword>
<evidence type="ECO:0000259" key="18">
    <source>
        <dbReference type="Pfam" id="PF12781"/>
    </source>
</evidence>
<dbReference type="Gene3D" id="1.10.8.720">
    <property type="entry name" value="Region D6 of dynein motor"/>
    <property type="match status" value="1"/>
</dbReference>
<dbReference type="Gene3D" id="1.20.920.20">
    <property type="match status" value="1"/>
</dbReference>
<proteinExistence type="inferred from homology"/>
<keyword evidence="10" id="KW-0969">Cilium</keyword>
<dbReference type="GO" id="GO:0007018">
    <property type="term" value="P:microtubule-based movement"/>
    <property type="evidence" value="ECO:0007669"/>
    <property type="project" value="InterPro"/>
</dbReference>
<feature type="domain" description="Dynein heavy chain coiled coil stalk" evidence="16">
    <location>
        <begin position="157"/>
        <end position="503"/>
    </location>
</feature>
<keyword evidence="9 14" id="KW-0175">Coiled coil</keyword>
<dbReference type="Gene3D" id="1.10.8.1220">
    <property type="match status" value="1"/>
</dbReference>
<dbReference type="InterPro" id="IPR042219">
    <property type="entry name" value="AAA_lid_11_sf"/>
</dbReference>
<evidence type="ECO:0000259" key="15">
    <source>
        <dbReference type="Pfam" id="PF03028"/>
    </source>
</evidence>
<dbReference type="GO" id="GO:0051959">
    <property type="term" value="F:dynein light intermediate chain binding"/>
    <property type="evidence" value="ECO:0007669"/>
    <property type="project" value="InterPro"/>
</dbReference>
<dbReference type="InterPro" id="IPR041658">
    <property type="entry name" value="AAA_lid_11"/>
</dbReference>
<dbReference type="FunFam" id="3.40.50.300:FF:000320">
    <property type="entry name" value="Dynein, axonemal, heavy chain 5"/>
    <property type="match status" value="1"/>
</dbReference>
<dbReference type="InterPro" id="IPR026983">
    <property type="entry name" value="DHC"/>
</dbReference>
<feature type="coiled-coil region" evidence="14">
    <location>
        <begin position="385"/>
        <end position="426"/>
    </location>
</feature>
<keyword evidence="7" id="KW-0067">ATP-binding</keyword>
<dbReference type="GO" id="GO:0005874">
    <property type="term" value="C:microtubule"/>
    <property type="evidence" value="ECO:0007669"/>
    <property type="project" value="UniProtKB-KW"/>
</dbReference>
<evidence type="ECO:0000256" key="11">
    <source>
        <dbReference type="ARBA" id="ARBA00023175"/>
    </source>
</evidence>
<dbReference type="Gene3D" id="1.20.1270.280">
    <property type="match status" value="1"/>
</dbReference>
<dbReference type="FunFam" id="1.20.920.20:FF:000001">
    <property type="entry name" value="dynein heavy chain 2, axonemal"/>
    <property type="match status" value="1"/>
</dbReference>
<dbReference type="Pfam" id="PF12777">
    <property type="entry name" value="MT"/>
    <property type="match status" value="1"/>
</dbReference>
<dbReference type="FunFam" id="1.20.1270.280:FF:000002">
    <property type="entry name" value="Dynein heavy chain 5, axonemal"/>
    <property type="match status" value="1"/>
</dbReference>
<reference evidence="21" key="1">
    <citation type="submission" date="2021-05" db="EMBL/GenBank/DDBJ databases">
        <authorList>
            <person name="Alioto T."/>
            <person name="Alioto T."/>
            <person name="Gomez Garrido J."/>
        </authorList>
    </citation>
    <scope>NUCLEOTIDE SEQUENCE</scope>
</reference>
<dbReference type="FunFam" id="1.10.8.1220:FF:000001">
    <property type="entry name" value="Dynein axonemal heavy chain 5"/>
    <property type="match status" value="1"/>
</dbReference>
<evidence type="ECO:0000256" key="8">
    <source>
        <dbReference type="ARBA" id="ARBA00023017"/>
    </source>
</evidence>
<dbReference type="GO" id="GO:0045505">
    <property type="term" value="F:dynein intermediate chain binding"/>
    <property type="evidence" value="ECO:0007669"/>
    <property type="project" value="InterPro"/>
</dbReference>
<evidence type="ECO:0000256" key="12">
    <source>
        <dbReference type="ARBA" id="ARBA00023212"/>
    </source>
</evidence>
<evidence type="ECO:0000259" key="16">
    <source>
        <dbReference type="Pfam" id="PF12777"/>
    </source>
</evidence>
<evidence type="ECO:0000256" key="9">
    <source>
        <dbReference type="ARBA" id="ARBA00023054"/>
    </source>
</evidence>
<dbReference type="GO" id="GO:0005858">
    <property type="term" value="C:axonemal dynein complex"/>
    <property type="evidence" value="ECO:0007669"/>
    <property type="project" value="TreeGrafter"/>
</dbReference>
<accession>A0A8D8LCW6</accession>
<comment type="subcellular location">
    <subcellularLocation>
        <location evidence="1">Cytoplasm</location>
        <location evidence="1">Cytoskeleton</location>
        <location evidence="1">Cilium axoneme</location>
    </subcellularLocation>
</comment>
<feature type="domain" description="Dynein heavy chain C-terminal" evidence="20">
    <location>
        <begin position="1284"/>
        <end position="1533"/>
    </location>
</feature>
<feature type="domain" description="Dynein heavy chain ATP-binding dynein motor region" evidence="18">
    <location>
        <begin position="530"/>
        <end position="751"/>
    </location>
</feature>
<evidence type="ECO:0000256" key="13">
    <source>
        <dbReference type="ARBA" id="ARBA00023273"/>
    </source>
</evidence>
<dbReference type="PANTHER" id="PTHR46532:SF4">
    <property type="entry name" value="AAA+ ATPASE DOMAIN-CONTAINING PROTEIN"/>
    <property type="match status" value="1"/>
</dbReference>
<dbReference type="InterPro" id="IPR027417">
    <property type="entry name" value="P-loop_NTPase"/>
</dbReference>
<evidence type="ECO:0000256" key="4">
    <source>
        <dbReference type="ARBA" id="ARBA00022701"/>
    </source>
</evidence>
<evidence type="ECO:0000256" key="5">
    <source>
        <dbReference type="ARBA" id="ARBA00022737"/>
    </source>
</evidence>
<dbReference type="FunFam" id="1.10.8.720:FF:000004">
    <property type="entry name" value="Dynein heavy chain 5, axonemal"/>
    <property type="match status" value="1"/>
</dbReference>
<keyword evidence="3" id="KW-0963">Cytoplasm</keyword>
<dbReference type="Pfam" id="PF03028">
    <property type="entry name" value="Dynein_heavy"/>
    <property type="match status" value="1"/>
</dbReference>
<dbReference type="InterPro" id="IPR041228">
    <property type="entry name" value="Dynein_C"/>
</dbReference>
<evidence type="ECO:0000256" key="10">
    <source>
        <dbReference type="ARBA" id="ARBA00023069"/>
    </source>
</evidence>
<dbReference type="Pfam" id="PF12780">
    <property type="entry name" value="AAA_8"/>
    <property type="match status" value="1"/>
</dbReference>
<comment type="similarity">
    <text evidence="2">Belongs to the dynein heavy chain family.</text>
</comment>
<evidence type="ECO:0000259" key="19">
    <source>
        <dbReference type="Pfam" id="PF18198"/>
    </source>
</evidence>
<sequence length="1561" mass="177905">MLVGLVPAMKKVDSKRPPTADNLYDFLIFRAKNNLHITLCFSPVGEKFRSRALKFPGLVSGCTVDWYYKWPADALAAVSNHFLSAFDITGTQKTIDSLMHMLGDAHSIVNNTLDEYFERYRRRSFVTPKSFLCFLESFKVLYAERRKKIDKDATQREIGLKKLEEAAVSVAELKKDLILKEKDIATASKAAEDIFRSVSIKASAAEKIKSEVESVKNSAQEIVDAIAVDKKIAEGKLKAAEPALAAAELALATIKPADITTVKALKTPPYMIQVIMDCVLILNKEKLIPYEAYPDSNPPFMKPSWADAGRLLNNAKFLPNLINFKKDCITDEIIDLLTPYMAWPNYTIESAQSSCGQVAGLLAWTVAMKEFFKVNKEVLPLKANLAAQQILLEKALTEKENAEAILREKNKELAAAKAQLDGASAIQRDMMDLGQKCSNKMNAATGLITGLGGEKIRWTAQAIAFRNQALALAGDILVLGGFLCYAGVFNAEYRNIIRDRWYKALVIREVPFTRGLQIIENLVDNPTISEWNLQGLPTDDLSTQNGIVVNQASRYPLLIDPQSQGITWIKNREKDNDLIITTITHKYFRQHMEDALVGGRPILIADIVEELDPVLDNVLEKNFIRQGTKWKCRLGDKDLEILPYQFKLYITTKLANPCYTPEVCARCSVIDFTVTTKGLEDQLLARVILKERKDLELESLRLLKDVAANRRITMDLEQGLLLKLTTVKGSLVDDDSMLKTLNHTKETSIAIEHRIREAYSGMDSISQTREQYRPVANRGSILYFLVCDMSKVNYMYQTSLNQFLTRFDHSLENSQKTERVNERIDNIIDYLTDDVFRYKVRGLYEEHKYMFPLLLTLRVDLERKRIAYNEFNFLLKGGAALDLNKCPHKPASWITDISWLNLVEITKLPEFTDLLDQIKHSDASWKDWYMTASPEQEIIPKYNNLKPFHRLLIVRAWCPDRTLTESKKYVTDSLGPQFADPVIFSIETMVQESRPRTPLINFLSMGSDPTVEIEELAKRQLVNCQSISMGQAQEIHARKLIDAFVVQGGWALLQNCHLGLEYMSELFGFITQRETFHDQFRVWITTEPHMSFPMSLLQIAIKFTSQPPAGLRAGLRRTYSSMSNQMFNHSSRPEYKFLLYVTSFLHTVVQERRKFGPLGWNIPYEFNYADWYASCLFMQNHCEGLSKKDEVSWVTIRYMIAEVQYGGRVTDDYDKRLLNAFASTWFTSGVYFDPLFNFYPSYPLLRFDGNTTDQYLAVIDKMPQTDPPPVYCLHANADITYQTTRTSVLLGTVIEIQPKESVETAGESTESIVARIAKDMLEKMPPLYEEHICRERYKEMGATTPLVIVLRQEIDRMQRVLKTVSTTLKDLLLAVDGAIIMNEALKDAMDKISDAQVPNAWKKPSWMSSSLGFWFSELIERNTQLETWVTEGRPKQFWMTGFFNPQGFLTAMKQEVARANKWPLDLVEITNTVTNVYREGVVKAPAEGVYVYGLFLEGAAWDKRFRILIEALPKVLNTLMPNLHITAVNKAYVTDPKLYTVSITVILSLHCKYDSYTLITL</sequence>
<evidence type="ECO:0000256" key="6">
    <source>
        <dbReference type="ARBA" id="ARBA00022741"/>
    </source>
</evidence>
<evidence type="ECO:0000256" key="3">
    <source>
        <dbReference type="ARBA" id="ARBA00022490"/>
    </source>
</evidence>
<dbReference type="GO" id="GO:0005524">
    <property type="term" value="F:ATP binding"/>
    <property type="evidence" value="ECO:0007669"/>
    <property type="project" value="UniProtKB-KW"/>
</dbReference>
<evidence type="ECO:0000256" key="1">
    <source>
        <dbReference type="ARBA" id="ARBA00004430"/>
    </source>
</evidence>
<feature type="domain" description="Dynein heavy chain region D6 P-loop" evidence="15">
    <location>
        <begin position="995"/>
        <end position="1104"/>
    </location>
</feature>
<organism evidence="21">
    <name type="scientific">Cacopsylla melanoneura</name>
    <dbReference type="NCBI Taxonomy" id="428564"/>
    <lineage>
        <taxon>Eukaryota</taxon>
        <taxon>Metazoa</taxon>
        <taxon>Ecdysozoa</taxon>
        <taxon>Arthropoda</taxon>
        <taxon>Hexapoda</taxon>
        <taxon>Insecta</taxon>
        <taxon>Pterygota</taxon>
        <taxon>Neoptera</taxon>
        <taxon>Paraneoptera</taxon>
        <taxon>Hemiptera</taxon>
        <taxon>Sternorrhyncha</taxon>
        <taxon>Psylloidea</taxon>
        <taxon>Psyllidae</taxon>
        <taxon>Psyllinae</taxon>
        <taxon>Cacopsylla</taxon>
    </lineage>
</organism>
<feature type="domain" description="Dynein heavy chain AAA module D4" evidence="17">
    <location>
        <begin position="15"/>
        <end position="141"/>
    </location>
</feature>
<name>A0A8D8LCW6_9HEMI</name>
<dbReference type="InterPro" id="IPR024743">
    <property type="entry name" value="Dynein_HC_stalk"/>
</dbReference>
<dbReference type="Pfam" id="PF18199">
    <property type="entry name" value="Dynein_C"/>
    <property type="match status" value="1"/>
</dbReference>
<dbReference type="FunFam" id="3.40.50.300:FF:000049">
    <property type="entry name" value="Dynein, axonemal, heavy chain 5"/>
    <property type="match status" value="1"/>
</dbReference>
<evidence type="ECO:0000256" key="14">
    <source>
        <dbReference type="SAM" id="Coils"/>
    </source>
</evidence>
<dbReference type="Gene3D" id="3.40.50.300">
    <property type="entry name" value="P-loop containing nucleotide triphosphate hydrolases"/>
    <property type="match status" value="3"/>
</dbReference>
<dbReference type="Gene3D" id="6.10.140.1060">
    <property type="match status" value="1"/>
</dbReference>
<evidence type="ECO:0000256" key="7">
    <source>
        <dbReference type="ARBA" id="ARBA00022840"/>
    </source>
</evidence>
<evidence type="ECO:0000259" key="20">
    <source>
        <dbReference type="Pfam" id="PF18199"/>
    </source>
</evidence>
<dbReference type="GO" id="GO:0008569">
    <property type="term" value="F:minus-end-directed microtubule motor activity"/>
    <property type="evidence" value="ECO:0007669"/>
    <property type="project" value="InterPro"/>
</dbReference>
<dbReference type="EMBL" id="HBUF01007236">
    <property type="protein sequence ID" value="CAG6607245.1"/>
    <property type="molecule type" value="Transcribed_RNA"/>
</dbReference>
<dbReference type="Gene3D" id="3.10.490.20">
    <property type="match status" value="1"/>
</dbReference>
<protein>
    <submittedName>
        <fullName evidence="21">Dynein heavy chain 8, axonemal</fullName>
    </submittedName>
</protein>